<dbReference type="GO" id="GO:0045505">
    <property type="term" value="F:dynein intermediate chain binding"/>
    <property type="evidence" value="ECO:0007669"/>
    <property type="project" value="InterPro"/>
</dbReference>
<dbReference type="Gene3D" id="1.20.920.30">
    <property type="match status" value="1"/>
</dbReference>
<evidence type="ECO:0000256" key="1">
    <source>
        <dbReference type="SAM" id="MobiDB-lite"/>
    </source>
</evidence>
<gene>
    <name evidence="2" type="ORF">VCS650_LOCUS10459</name>
</gene>
<dbReference type="GO" id="GO:0008569">
    <property type="term" value="F:minus-end-directed microtubule motor activity"/>
    <property type="evidence" value="ECO:0007669"/>
    <property type="project" value="TreeGrafter"/>
</dbReference>
<dbReference type="Gene3D" id="3.40.50.300">
    <property type="entry name" value="P-loop containing nucleotide triphosphate hydrolases"/>
    <property type="match status" value="1"/>
</dbReference>
<dbReference type="AlphaFoldDB" id="A0A814B0H7"/>
<name>A0A814B0H7_9BILA</name>
<dbReference type="PANTHER" id="PTHR10676:SF314">
    <property type="entry name" value="CYTOPLASMIC DYNEIN 1 HEAVY CHAIN 1"/>
    <property type="match status" value="1"/>
</dbReference>
<feature type="region of interest" description="Disordered" evidence="1">
    <location>
        <begin position="134"/>
        <end position="172"/>
    </location>
</feature>
<dbReference type="InterPro" id="IPR027417">
    <property type="entry name" value="P-loop_NTPase"/>
</dbReference>
<dbReference type="EMBL" id="CAJNON010000075">
    <property type="protein sequence ID" value="CAF0922537.1"/>
    <property type="molecule type" value="Genomic_DNA"/>
</dbReference>
<dbReference type="OrthoDB" id="5593012at2759"/>
<protein>
    <submittedName>
        <fullName evidence="2">Uncharacterized protein</fullName>
    </submittedName>
</protein>
<dbReference type="PANTHER" id="PTHR10676">
    <property type="entry name" value="DYNEIN HEAVY CHAIN FAMILY PROTEIN"/>
    <property type="match status" value="1"/>
</dbReference>
<dbReference type="GO" id="GO:0005881">
    <property type="term" value="C:cytoplasmic microtubule"/>
    <property type="evidence" value="ECO:0007669"/>
    <property type="project" value="TreeGrafter"/>
</dbReference>
<dbReference type="InterPro" id="IPR026983">
    <property type="entry name" value="DHC"/>
</dbReference>
<dbReference type="GO" id="GO:0051959">
    <property type="term" value="F:dynein light intermediate chain binding"/>
    <property type="evidence" value="ECO:0007669"/>
    <property type="project" value="InterPro"/>
</dbReference>
<reference evidence="2" key="1">
    <citation type="submission" date="2021-02" db="EMBL/GenBank/DDBJ databases">
        <authorList>
            <person name="Nowell W R."/>
        </authorList>
    </citation>
    <scope>NUCLEOTIDE SEQUENCE</scope>
</reference>
<evidence type="ECO:0000313" key="3">
    <source>
        <dbReference type="Proteomes" id="UP000663891"/>
    </source>
</evidence>
<dbReference type="GO" id="GO:0005938">
    <property type="term" value="C:cell cortex"/>
    <property type="evidence" value="ECO:0007669"/>
    <property type="project" value="TreeGrafter"/>
</dbReference>
<sequence length="172" mass="19292">MCDLRYHTRKACEVVGSNFSCATTPELILKTFAHYCEYKKAPTSGVVLAPNKYDTQRVIAFLKQCIEHGGFYRTSDHTWIHLERIQFVGACNPPTDPGRKPLIHRFLRHCPLVYVDYPGEISLKQIYGSRSSKYSPGQVASPSSHNPNVGSVTPTQSSVRSMNSSLSKQHPH</sequence>
<organism evidence="2 3">
    <name type="scientific">Adineta steineri</name>
    <dbReference type="NCBI Taxonomy" id="433720"/>
    <lineage>
        <taxon>Eukaryota</taxon>
        <taxon>Metazoa</taxon>
        <taxon>Spiralia</taxon>
        <taxon>Gnathifera</taxon>
        <taxon>Rotifera</taxon>
        <taxon>Eurotatoria</taxon>
        <taxon>Bdelloidea</taxon>
        <taxon>Adinetida</taxon>
        <taxon>Adinetidae</taxon>
        <taxon>Adineta</taxon>
    </lineage>
</organism>
<evidence type="ECO:0000313" key="2">
    <source>
        <dbReference type="EMBL" id="CAF0922537.1"/>
    </source>
</evidence>
<dbReference type="SUPFAM" id="SSF52540">
    <property type="entry name" value="P-loop containing nucleoside triphosphate hydrolases"/>
    <property type="match status" value="1"/>
</dbReference>
<dbReference type="GO" id="GO:0005868">
    <property type="term" value="C:cytoplasmic dynein complex"/>
    <property type="evidence" value="ECO:0007669"/>
    <property type="project" value="TreeGrafter"/>
</dbReference>
<dbReference type="GO" id="GO:0007052">
    <property type="term" value="P:mitotic spindle organization"/>
    <property type="evidence" value="ECO:0007669"/>
    <property type="project" value="TreeGrafter"/>
</dbReference>
<dbReference type="GO" id="GO:0007097">
    <property type="term" value="P:nuclear migration"/>
    <property type="evidence" value="ECO:0007669"/>
    <property type="project" value="TreeGrafter"/>
</dbReference>
<comment type="caution">
    <text evidence="2">The sequence shown here is derived from an EMBL/GenBank/DDBJ whole genome shotgun (WGS) entry which is preliminary data.</text>
</comment>
<proteinExistence type="predicted"/>
<dbReference type="GO" id="GO:0007018">
    <property type="term" value="P:microtubule-based movement"/>
    <property type="evidence" value="ECO:0007669"/>
    <property type="project" value="InterPro"/>
</dbReference>
<dbReference type="GO" id="GO:0031122">
    <property type="term" value="P:cytoplasmic microtubule organization"/>
    <property type="evidence" value="ECO:0007669"/>
    <property type="project" value="TreeGrafter"/>
</dbReference>
<dbReference type="Proteomes" id="UP000663891">
    <property type="component" value="Unassembled WGS sequence"/>
</dbReference>
<dbReference type="Pfam" id="PF12775">
    <property type="entry name" value="AAA_7"/>
    <property type="match status" value="1"/>
</dbReference>
<accession>A0A814B0H7</accession>